<gene>
    <name evidence="2" type="ORF">G7034_02890</name>
</gene>
<feature type="transmembrane region" description="Helical" evidence="1">
    <location>
        <begin position="20"/>
        <end position="38"/>
    </location>
</feature>
<evidence type="ECO:0000313" key="3">
    <source>
        <dbReference type="Proteomes" id="UP000643701"/>
    </source>
</evidence>
<dbReference type="RefSeq" id="WP_166399461.1">
    <property type="nucleotide sequence ID" value="NZ_JAANAS010000033.1"/>
</dbReference>
<proteinExistence type="predicted"/>
<protein>
    <submittedName>
        <fullName evidence="2">Uncharacterized protein</fullName>
    </submittedName>
</protein>
<feature type="transmembrane region" description="Helical" evidence="1">
    <location>
        <begin position="44"/>
        <end position="61"/>
    </location>
</feature>
<evidence type="ECO:0000256" key="1">
    <source>
        <dbReference type="SAM" id="Phobius"/>
    </source>
</evidence>
<keyword evidence="1" id="KW-0472">Membrane</keyword>
<dbReference type="AlphaFoldDB" id="A0A967ABG2"/>
<reference evidence="2" key="1">
    <citation type="submission" date="2020-03" db="EMBL/GenBank/DDBJ databases">
        <title>Psychroflexus Maritimus sp. nov., isolate from marine sediment.</title>
        <authorList>
            <person name="Zhong Y.-L."/>
        </authorList>
    </citation>
    <scope>NUCLEOTIDE SEQUENCE</scope>
    <source>
        <strain evidence="2">C1</strain>
    </source>
</reference>
<name>A0A967ABG2_9FLAO</name>
<evidence type="ECO:0000313" key="2">
    <source>
        <dbReference type="EMBL" id="NGZ89192.1"/>
    </source>
</evidence>
<accession>A0A967ABG2</accession>
<dbReference type="EMBL" id="JAANAS010000033">
    <property type="protein sequence ID" value="NGZ89192.1"/>
    <property type="molecule type" value="Genomic_DNA"/>
</dbReference>
<keyword evidence="1" id="KW-1133">Transmembrane helix</keyword>
<keyword evidence="1" id="KW-0812">Transmembrane</keyword>
<sequence length="143" mass="16824">MNPRIIKLTNQVRSKYYKFLPVLGVVAVLIALLLGFTSKDANNASTYIIGLYGLVNLFNYFTRPMHNYFEFTSKGIYKPQEFWCFEKRDFLAYEAVEEAVFLVGDYVFRNAEVEFRIPKEMMFARDIEFLEDQLQKVASKKQN</sequence>
<comment type="caution">
    <text evidence="2">The sequence shown here is derived from an EMBL/GenBank/DDBJ whole genome shotgun (WGS) entry which is preliminary data.</text>
</comment>
<dbReference type="Proteomes" id="UP000643701">
    <property type="component" value="Unassembled WGS sequence"/>
</dbReference>
<keyword evidence="3" id="KW-1185">Reference proteome</keyword>
<organism evidence="2 3">
    <name type="scientific">Psychroflexus maritimus</name>
    <dbReference type="NCBI Taxonomy" id="2714865"/>
    <lineage>
        <taxon>Bacteria</taxon>
        <taxon>Pseudomonadati</taxon>
        <taxon>Bacteroidota</taxon>
        <taxon>Flavobacteriia</taxon>
        <taxon>Flavobacteriales</taxon>
        <taxon>Flavobacteriaceae</taxon>
        <taxon>Psychroflexus</taxon>
    </lineage>
</organism>